<evidence type="ECO:0000313" key="10">
    <source>
        <dbReference type="Proteomes" id="UP001432322"/>
    </source>
</evidence>
<dbReference type="AlphaFoldDB" id="A0AAV5VCQ5"/>
<dbReference type="GO" id="GO:0005856">
    <property type="term" value="C:cytoskeleton"/>
    <property type="evidence" value="ECO:0007669"/>
    <property type="project" value="UniProtKB-ARBA"/>
</dbReference>
<feature type="non-terminal residue" evidence="9">
    <location>
        <position position="829"/>
    </location>
</feature>
<proteinExistence type="inferred from homology"/>
<evidence type="ECO:0000256" key="6">
    <source>
        <dbReference type="SAM" id="Coils"/>
    </source>
</evidence>
<dbReference type="GO" id="GO:1905515">
    <property type="term" value="P:non-motile cilium assembly"/>
    <property type="evidence" value="ECO:0007669"/>
    <property type="project" value="TreeGrafter"/>
</dbReference>
<feature type="domain" description="RPGR-interacting protein 1 first C2" evidence="8">
    <location>
        <begin position="535"/>
        <end position="645"/>
    </location>
</feature>
<accession>A0AAV5VCQ5</accession>
<dbReference type="Gene3D" id="2.60.40.150">
    <property type="entry name" value="C2 domain"/>
    <property type="match status" value="2"/>
</dbReference>
<evidence type="ECO:0000256" key="2">
    <source>
        <dbReference type="ARBA" id="ARBA00006042"/>
    </source>
</evidence>
<dbReference type="GO" id="GO:0035869">
    <property type="term" value="C:ciliary transition zone"/>
    <property type="evidence" value="ECO:0007669"/>
    <property type="project" value="TreeGrafter"/>
</dbReference>
<dbReference type="InterPro" id="IPR035892">
    <property type="entry name" value="C2_domain_sf"/>
</dbReference>
<feature type="coiled-coil region" evidence="6">
    <location>
        <begin position="454"/>
        <end position="481"/>
    </location>
</feature>
<comment type="subcellular location">
    <subcellularLocation>
        <location evidence="1">Cell projection</location>
        <location evidence="1">Cilium</location>
    </subcellularLocation>
</comment>
<dbReference type="EMBL" id="BTSY01000002">
    <property type="protein sequence ID" value="GMT16330.1"/>
    <property type="molecule type" value="Genomic_DNA"/>
</dbReference>
<dbReference type="Proteomes" id="UP001432322">
    <property type="component" value="Unassembled WGS sequence"/>
</dbReference>
<dbReference type="InterPro" id="IPR031139">
    <property type="entry name" value="RPGRIP1_fam"/>
</dbReference>
<reference evidence="9" key="1">
    <citation type="submission" date="2023-10" db="EMBL/GenBank/DDBJ databases">
        <title>Genome assembly of Pristionchus species.</title>
        <authorList>
            <person name="Yoshida K."/>
            <person name="Sommer R.J."/>
        </authorList>
    </citation>
    <scope>NUCLEOTIDE SEQUENCE</scope>
    <source>
        <strain evidence="9">RS5133</strain>
    </source>
</reference>
<dbReference type="InterPro" id="IPR021656">
    <property type="entry name" value="C2-C2_1"/>
</dbReference>
<feature type="compositionally biased region" description="Basic and acidic residues" evidence="7">
    <location>
        <begin position="318"/>
        <end position="333"/>
    </location>
</feature>
<gene>
    <name evidence="9" type="ORF">PFISCL1PPCAC_7627</name>
</gene>
<evidence type="ECO:0000256" key="1">
    <source>
        <dbReference type="ARBA" id="ARBA00004138"/>
    </source>
</evidence>
<feature type="region of interest" description="Disordered" evidence="7">
    <location>
        <begin position="318"/>
        <end position="375"/>
    </location>
</feature>
<dbReference type="Pfam" id="PF11618">
    <property type="entry name" value="C2-C2_1"/>
    <property type="match status" value="1"/>
</dbReference>
<organism evidence="9 10">
    <name type="scientific">Pristionchus fissidentatus</name>
    <dbReference type="NCBI Taxonomy" id="1538716"/>
    <lineage>
        <taxon>Eukaryota</taxon>
        <taxon>Metazoa</taxon>
        <taxon>Ecdysozoa</taxon>
        <taxon>Nematoda</taxon>
        <taxon>Chromadorea</taxon>
        <taxon>Rhabditida</taxon>
        <taxon>Rhabditina</taxon>
        <taxon>Diplogasteromorpha</taxon>
        <taxon>Diplogasteroidea</taxon>
        <taxon>Neodiplogasteridae</taxon>
        <taxon>Pristionchus</taxon>
    </lineage>
</organism>
<keyword evidence="4" id="KW-0969">Cilium</keyword>
<evidence type="ECO:0000256" key="4">
    <source>
        <dbReference type="ARBA" id="ARBA00023069"/>
    </source>
</evidence>
<dbReference type="SUPFAM" id="SSF49562">
    <property type="entry name" value="C2 domain (Calcium/lipid-binding domain, CaLB)"/>
    <property type="match status" value="1"/>
</dbReference>
<keyword evidence="5" id="KW-0966">Cell projection</keyword>
<dbReference type="PANTHER" id="PTHR14240:SF1">
    <property type="entry name" value="PROTEIN FANTOM-RELATED"/>
    <property type="match status" value="1"/>
</dbReference>
<comment type="caution">
    <text evidence="9">The sequence shown here is derived from an EMBL/GenBank/DDBJ whole genome shotgun (WGS) entry which is preliminary data.</text>
</comment>
<protein>
    <recommendedName>
        <fullName evidence="8">RPGR-interacting protein 1 first C2 domain-containing protein</fullName>
    </recommendedName>
</protein>
<evidence type="ECO:0000313" key="9">
    <source>
        <dbReference type="EMBL" id="GMT16330.1"/>
    </source>
</evidence>
<feature type="region of interest" description="Disordered" evidence="7">
    <location>
        <begin position="212"/>
        <end position="233"/>
    </location>
</feature>
<evidence type="ECO:0000259" key="8">
    <source>
        <dbReference type="Pfam" id="PF11618"/>
    </source>
</evidence>
<dbReference type="PANTHER" id="PTHR14240">
    <property type="entry name" value="RETINITIS PIGMENTOSA GTPASE REGULATOR-INTERACTING PROTEIN"/>
    <property type="match status" value="1"/>
</dbReference>
<keyword evidence="10" id="KW-1185">Reference proteome</keyword>
<evidence type="ECO:0000256" key="7">
    <source>
        <dbReference type="SAM" id="MobiDB-lite"/>
    </source>
</evidence>
<evidence type="ECO:0000256" key="5">
    <source>
        <dbReference type="ARBA" id="ARBA00023273"/>
    </source>
</evidence>
<keyword evidence="3 6" id="KW-0175">Coiled coil</keyword>
<comment type="similarity">
    <text evidence="2">Belongs to the RPGRIP1 family.</text>
</comment>
<feature type="compositionally biased region" description="Basic and acidic residues" evidence="7">
    <location>
        <begin position="213"/>
        <end position="233"/>
    </location>
</feature>
<feature type="region of interest" description="Disordered" evidence="7">
    <location>
        <begin position="99"/>
        <end position="138"/>
    </location>
</feature>
<sequence>MVARPPLEKWSRPELEDRYHELLDRLTTLQKANGEKEKQIAQMSTKFRRSIEERRAKEAPIDPLTYHETVKKNEVLTMKVRSLKHQLLTYTHPTVRSATASAMTGRTTHRSATFRPSTRRPVPPTSHAGDHQSTVFSPAPTVTHIDSKYTTDQRYATVRISEGTVHEKATIIKLNRVVRGHLETIDEQRIDIQKLNEQLAALRTQLDSARASLEQRSRARENQSDAEEEQKRMERSRIELLNEEIQQIRGENNVLKSANERLVRQSLEAEMDTVAASELIDLKQSLAKVEEQLRDTERSSRETEKRLKEDLKRLKSERNTLEKQLKHAKEIKSSELATSIVSHPHPDRKRREKDSEEEEEEEERRDRKRRKGKKDDKHTDELFKKLFADVSCLIKSSQLSSASRDDEFSAAQLSQSKWQQLYSELYDEVEKLRNMLLIQHDITQKQSAEISLLKEERDRILVECEKKIEEWREKAGERQKKVILLEQQIRDIAYSGQKEIPLEVSKDQLGSTPSSSELSVKIKTIRLLPDDNGREPASQFFLSLEFFDFELQTTPIAHSSPSHTDYTCIYDVIVSQLFVHYLQTSGMTIELYRPSGSGYALIGAGALSLSRLFNRTSNRRVAGEIRLLDIASGRPIASIDYEASVTRELGEAIASYKRQEAAQKRLPLEIPPNQEDFNQLQVTVQRCHGIDRLPKVPSSPVCIVYELAGFSPFFTKFIAARGGTTNFGSSRSWHLPATQQFHTFLAETEITFYLMETVDESAKGKRRKEKEEEGVLAMLSLPLLPLTEGKKIVGTFKMITPDGGDLPLTTLDIALNWDHPYNIGERKNE</sequence>
<name>A0AAV5VCQ5_9BILA</name>
<evidence type="ECO:0000256" key="3">
    <source>
        <dbReference type="ARBA" id="ARBA00023054"/>
    </source>
</evidence>